<dbReference type="Gene3D" id="1.20.1050.80">
    <property type="entry name" value="VPS9 domain"/>
    <property type="match status" value="1"/>
</dbReference>
<dbReference type="Pfam" id="PF18151">
    <property type="entry name" value="DUF5601"/>
    <property type="match status" value="1"/>
</dbReference>
<dbReference type="InterPro" id="IPR008936">
    <property type="entry name" value="Rho_GTPase_activation_prot"/>
</dbReference>
<evidence type="ECO:0000313" key="11">
    <source>
        <dbReference type="EnsemblMetazoa" id="tetur14g03080.1"/>
    </source>
</evidence>
<dbReference type="InterPro" id="IPR041545">
    <property type="entry name" value="DUF5601"/>
</dbReference>
<evidence type="ECO:0000256" key="6">
    <source>
        <dbReference type="ARBA" id="ARBA00023136"/>
    </source>
</evidence>
<evidence type="ECO:0000256" key="1">
    <source>
        <dbReference type="ARBA" id="ARBA00004170"/>
    </source>
</evidence>
<dbReference type="Gene3D" id="1.10.246.120">
    <property type="match status" value="1"/>
</dbReference>
<dbReference type="GO" id="GO:0005085">
    <property type="term" value="F:guanyl-nucleotide exchange factor activity"/>
    <property type="evidence" value="ECO:0007669"/>
    <property type="project" value="UniProtKB-KW"/>
</dbReference>
<dbReference type="eggNOG" id="KOG2319">
    <property type="taxonomic scope" value="Eukaryota"/>
</dbReference>
<dbReference type="GO" id="GO:0051049">
    <property type="term" value="P:regulation of transport"/>
    <property type="evidence" value="ECO:0007669"/>
    <property type="project" value="UniProtKB-ARBA"/>
</dbReference>
<evidence type="ECO:0000313" key="12">
    <source>
        <dbReference type="Proteomes" id="UP000015104"/>
    </source>
</evidence>
<dbReference type="STRING" id="32264.T1KLN6"/>
<comment type="subcellular location">
    <subcellularLocation>
        <location evidence="1">Membrane</location>
        <topology evidence="1">Peripheral membrane protein</topology>
    </subcellularLocation>
</comment>
<dbReference type="PROSITE" id="PS50018">
    <property type="entry name" value="RAS_GTPASE_ACTIV_2"/>
    <property type="match status" value="1"/>
</dbReference>
<dbReference type="FunFam" id="1.20.1050.80:FF:000001">
    <property type="entry name" value="GTPase-activating protein and VPS9 domain-containing protein 1 isoform X1"/>
    <property type="match status" value="1"/>
</dbReference>
<dbReference type="KEGG" id="tut:107365113"/>
<dbReference type="InterPro" id="IPR045046">
    <property type="entry name" value="Vps9-like"/>
</dbReference>
<keyword evidence="3" id="KW-0343">GTPase activation</keyword>
<keyword evidence="12" id="KW-1185">Reference proteome</keyword>
<comment type="function">
    <text evidence="7">Acts both as a GTPase-activating protein (GAP) and a guanine nucleotide exchange factor (GEF), and participates in endocytosis.</text>
</comment>
<keyword evidence="5" id="KW-0344">Guanine-nucleotide releasing factor</keyword>
<dbReference type="InterPro" id="IPR001936">
    <property type="entry name" value="RasGAP_dom"/>
</dbReference>
<evidence type="ECO:0000256" key="7">
    <source>
        <dbReference type="ARBA" id="ARBA00053914"/>
    </source>
</evidence>
<dbReference type="GO" id="GO:0006897">
    <property type="term" value="P:endocytosis"/>
    <property type="evidence" value="ECO:0007669"/>
    <property type="project" value="UniProtKB-KW"/>
</dbReference>
<dbReference type="OrthoDB" id="10264848at2759"/>
<feature type="domain" description="VPS9" evidence="10">
    <location>
        <begin position="845"/>
        <end position="984"/>
    </location>
</feature>
<reference evidence="12" key="1">
    <citation type="submission" date="2011-08" db="EMBL/GenBank/DDBJ databases">
        <authorList>
            <person name="Rombauts S."/>
        </authorList>
    </citation>
    <scope>NUCLEOTIDE SEQUENCE</scope>
    <source>
        <strain evidence="12">London</strain>
    </source>
</reference>
<proteinExistence type="inferred from homology"/>
<evidence type="ECO:0000259" key="10">
    <source>
        <dbReference type="PROSITE" id="PS51205"/>
    </source>
</evidence>
<keyword evidence="4" id="KW-0254">Endocytosis</keyword>
<evidence type="ECO:0000259" key="9">
    <source>
        <dbReference type="PROSITE" id="PS50018"/>
    </source>
</evidence>
<dbReference type="Pfam" id="PF00616">
    <property type="entry name" value="RasGAP"/>
    <property type="match status" value="1"/>
</dbReference>
<feature type="domain" description="Ras-GAP" evidence="9">
    <location>
        <begin position="148"/>
        <end position="358"/>
    </location>
</feature>
<protein>
    <recommendedName>
        <fullName evidence="8">Receptor-mediated endocytosis protein 6 homolog</fullName>
    </recommendedName>
</protein>
<organism evidence="11 12">
    <name type="scientific">Tetranychus urticae</name>
    <name type="common">Two-spotted spider mite</name>
    <dbReference type="NCBI Taxonomy" id="32264"/>
    <lineage>
        <taxon>Eukaryota</taxon>
        <taxon>Metazoa</taxon>
        <taxon>Ecdysozoa</taxon>
        <taxon>Arthropoda</taxon>
        <taxon>Chelicerata</taxon>
        <taxon>Arachnida</taxon>
        <taxon>Acari</taxon>
        <taxon>Acariformes</taxon>
        <taxon>Trombidiformes</taxon>
        <taxon>Prostigmata</taxon>
        <taxon>Eleutherengona</taxon>
        <taxon>Raphignathae</taxon>
        <taxon>Tetranychoidea</taxon>
        <taxon>Tetranychidae</taxon>
        <taxon>Tetranychus</taxon>
    </lineage>
</organism>
<dbReference type="InterPro" id="IPR003123">
    <property type="entry name" value="VPS9"/>
</dbReference>
<dbReference type="GO" id="GO:0031267">
    <property type="term" value="F:small GTPase binding"/>
    <property type="evidence" value="ECO:0007669"/>
    <property type="project" value="TreeGrafter"/>
</dbReference>
<dbReference type="PANTHER" id="PTHR23101:SF25">
    <property type="entry name" value="GTPASE-ACTIVATING PROTEIN AND VPS9 DOMAIN-CONTAINING PROTEIN 1"/>
    <property type="match status" value="1"/>
</dbReference>
<dbReference type="OMA" id="THINHVA"/>
<dbReference type="GO" id="GO:0005096">
    <property type="term" value="F:GTPase activator activity"/>
    <property type="evidence" value="ECO:0007669"/>
    <property type="project" value="UniProtKB-KW"/>
</dbReference>
<gene>
    <name evidence="11" type="primary">107365113</name>
</gene>
<dbReference type="Pfam" id="PF02204">
    <property type="entry name" value="VPS9"/>
    <property type="match status" value="1"/>
</dbReference>
<evidence type="ECO:0000256" key="3">
    <source>
        <dbReference type="ARBA" id="ARBA00022468"/>
    </source>
</evidence>
<dbReference type="SMART" id="SM00167">
    <property type="entry name" value="VPS9"/>
    <property type="match status" value="1"/>
</dbReference>
<dbReference type="PROSITE" id="PS51205">
    <property type="entry name" value="VPS9"/>
    <property type="match status" value="1"/>
</dbReference>
<reference evidence="11" key="2">
    <citation type="submission" date="2015-06" db="UniProtKB">
        <authorList>
            <consortium name="EnsemblMetazoa"/>
        </authorList>
    </citation>
    <scope>IDENTIFICATION</scope>
</reference>
<dbReference type="GO" id="GO:0030139">
    <property type="term" value="C:endocytic vesicle"/>
    <property type="evidence" value="ECO:0007669"/>
    <property type="project" value="TreeGrafter"/>
</dbReference>
<accession>T1KLN6</accession>
<sequence length="984" mass="112798">MGDQPEKEDILELARHLRKEYLFICCEKKYISECNVKVIQKSELMFHSSWIISKQKLNLEKLASRKVNQNPGDFCLQATALDNVSFIESYKKLSSSHIYFADLIYNLRNNYQLVAQILLEAEKACLPGISSIIPVILSSLYSDCLLPEDRSLVLSLLHQLIYKKIAIDENPRRLLQHGSCAFSQVYKIFSATLRGAKLFLISALREPVMSLLMEDDLFLDIDPERALSRFSKDEKHQQFGKENTEEYKANLEKHRQFTINKLVNLATKFIEGISNNIFSFPDSLSWLIRHLYIALFNRKSDPLDAKEVAGICSDLIFSNFICHAIVDPELYGIVDTHINHVARFNLMQIAQIIQILGINRWENADHKYKDVYSRFPQNCVTSILDLIVKNDFHSHLPMSDEKPEVSRTCALITDNDLYLLMDFLHQVNNASSDQEIKSQLSLLLNKIPESVLSKLSPCIEPPVSCVIPDEPLGNSTKFKKSILNRVSRRRPESEFPAENDGSSIKNQPDYNKIEVLVLNFPDLASQEHGLLSEDKVLKSQSRKQNNIKVIPSSLNLENDVTIFSDLVSDEDNNDEDILSLTIDKFASLVSNTSSGDEIDSGPKEKNLLIDFDTTDQVLKIQESEVFENTKKVLRHVLSCVDHHQMLSHDLVPRTLSSASNLHTELVRFLMSLLAEAEYMNNANIKVALQEAIRRIKSLCEDDCQKLLKSIREDYQRRSPYIAYLIRCRQSLLSTIAQFDNILSHLRQDKKNCNHNLVNLCVRYYLENKENSLKEFIEQFKGTDVSDEKAQLVEEFLSMLFKGMETDSVWQIASEEQVEHGKKLIERHIMSQIYIPALYPNGDGDVLRDQILQQHIDNLSKVITPDHNDLRIPKIYHSECPWPAAQQEIITLNAYKTPREKVDCVIKCCKIIMSLLKLANEKSVPTADDLIPVLVFVLIKANPASLLSNVQYVECFYEKQLKGEEAYWWTQFSSAVGFVKTMDYT</sequence>
<dbReference type="AlphaFoldDB" id="T1KLN6"/>
<dbReference type="SUPFAM" id="SSF48350">
    <property type="entry name" value="GTPase activation domain, GAP"/>
    <property type="match status" value="1"/>
</dbReference>
<comment type="similarity">
    <text evidence="2">Belongs to the GAPVD1 family.</text>
</comment>
<evidence type="ECO:0000256" key="5">
    <source>
        <dbReference type="ARBA" id="ARBA00022658"/>
    </source>
</evidence>
<dbReference type="GO" id="GO:0005829">
    <property type="term" value="C:cytosol"/>
    <property type="evidence" value="ECO:0007669"/>
    <property type="project" value="TreeGrafter"/>
</dbReference>
<dbReference type="HOGENOM" id="CLU_012490_0_0_1"/>
<dbReference type="Gene3D" id="1.10.506.10">
    <property type="entry name" value="GTPase Activation - p120gap, domain 1"/>
    <property type="match status" value="1"/>
</dbReference>
<dbReference type="InterPro" id="IPR037191">
    <property type="entry name" value="VPS9_dom_sf"/>
</dbReference>
<keyword evidence="6" id="KW-0472">Membrane</keyword>
<dbReference type="SUPFAM" id="SSF109993">
    <property type="entry name" value="VPS9 domain"/>
    <property type="match status" value="1"/>
</dbReference>
<dbReference type="EnsemblMetazoa" id="tetur14g03080.1">
    <property type="protein sequence ID" value="tetur14g03080.1"/>
    <property type="gene ID" value="tetur14g03080"/>
</dbReference>
<dbReference type="PANTHER" id="PTHR23101">
    <property type="entry name" value="RAB GDP/GTP EXCHANGE FACTOR"/>
    <property type="match status" value="1"/>
</dbReference>
<evidence type="ECO:0000256" key="8">
    <source>
        <dbReference type="ARBA" id="ARBA00068997"/>
    </source>
</evidence>
<dbReference type="Proteomes" id="UP000015104">
    <property type="component" value="Unassembled WGS sequence"/>
</dbReference>
<name>T1KLN6_TETUR</name>
<dbReference type="GO" id="GO:0016020">
    <property type="term" value="C:membrane"/>
    <property type="evidence" value="ECO:0007669"/>
    <property type="project" value="UniProtKB-SubCell"/>
</dbReference>
<evidence type="ECO:0000256" key="4">
    <source>
        <dbReference type="ARBA" id="ARBA00022583"/>
    </source>
</evidence>
<dbReference type="EMBL" id="CAEY01000211">
    <property type="status" value="NOT_ANNOTATED_CDS"/>
    <property type="molecule type" value="Genomic_DNA"/>
</dbReference>
<evidence type="ECO:0000256" key="2">
    <source>
        <dbReference type="ARBA" id="ARBA00008489"/>
    </source>
</evidence>